<evidence type="ECO:0000256" key="1">
    <source>
        <dbReference type="ARBA" id="ARBA00006547"/>
    </source>
</evidence>
<evidence type="ECO:0000313" key="3">
    <source>
        <dbReference type="EMBL" id="MDC0721114.1"/>
    </source>
</evidence>
<dbReference type="SUPFAM" id="SSF54001">
    <property type="entry name" value="Cysteine proteinases"/>
    <property type="match status" value="1"/>
</dbReference>
<dbReference type="EMBL" id="JAQNDL010000003">
    <property type="protein sequence ID" value="MDC0721114.1"/>
    <property type="molecule type" value="Genomic_DNA"/>
</dbReference>
<protein>
    <submittedName>
        <fullName evidence="3">Arylamine N-acetyltransferase</fullName>
    </submittedName>
</protein>
<comment type="similarity">
    <text evidence="1 2">Belongs to the arylamine N-acetyltransferase family.</text>
</comment>
<dbReference type="RefSeq" id="WP_272089616.1">
    <property type="nucleotide sequence ID" value="NZ_JAQNDL010000003.1"/>
</dbReference>
<dbReference type="InterPro" id="IPR038765">
    <property type="entry name" value="Papain-like_cys_pep_sf"/>
</dbReference>
<dbReference type="Pfam" id="PF00797">
    <property type="entry name" value="Acetyltransf_2"/>
    <property type="match status" value="1"/>
</dbReference>
<reference evidence="3 4" key="1">
    <citation type="submission" date="2022-11" db="EMBL/GenBank/DDBJ databases">
        <title>Minimal conservation of predation-associated metabolite biosynthetic gene clusters underscores biosynthetic potential of Myxococcota including descriptions for ten novel species: Archangium lansinium sp. nov., Myxococcus landrumus sp. nov., Nannocystis bai.</title>
        <authorList>
            <person name="Ahearne A."/>
            <person name="Stevens C."/>
            <person name="Dowd S."/>
        </authorList>
    </citation>
    <scope>NUCLEOTIDE SEQUENCE [LARGE SCALE GENOMIC DNA]</scope>
    <source>
        <strain evidence="3 4">BB15-2</strain>
    </source>
</reference>
<dbReference type="Gene3D" id="2.40.128.150">
    <property type="entry name" value="Cysteine proteinases"/>
    <property type="match status" value="1"/>
</dbReference>
<organism evidence="3 4">
    <name type="scientific">Nannocystis bainbridge</name>
    <dbReference type="NCBI Taxonomy" id="2995303"/>
    <lineage>
        <taxon>Bacteria</taxon>
        <taxon>Pseudomonadati</taxon>
        <taxon>Myxococcota</taxon>
        <taxon>Polyangia</taxon>
        <taxon>Nannocystales</taxon>
        <taxon>Nannocystaceae</taxon>
        <taxon>Nannocystis</taxon>
    </lineage>
</organism>
<accession>A0ABT5E5I7</accession>
<evidence type="ECO:0000256" key="2">
    <source>
        <dbReference type="RuleBase" id="RU003452"/>
    </source>
</evidence>
<dbReference type="PRINTS" id="PR01543">
    <property type="entry name" value="ANATRNSFRASE"/>
</dbReference>
<dbReference type="PANTHER" id="PTHR11786:SF0">
    <property type="entry name" value="ARYLAMINE N-ACETYLTRANSFERASE 4-RELATED"/>
    <property type="match status" value="1"/>
</dbReference>
<proteinExistence type="inferred from homology"/>
<gene>
    <name evidence="3" type="ORF">POL25_29675</name>
</gene>
<sequence>MSAEIDLPAYLERIGHVGPTAPTLATLAALVKAHAAAIPFENLDPLIGRTPALDLAGLQRKLVHGGRGGYCFEHNLLLSHVLRALGYAVRGLAARVTWNQPEGHVGPRSHMLLHVVLDGQPHLVDVGFGGMTLTGVLRLVVDEAQPTPHGPFRLREDGGYFLMQAQVRGEWRGLYRFDLAEQIQPDYEVSNYFLSTHPASHFRTGLMAARTLPDRQLALADRRFAIHHLGGDTERHVLDSTDALRRVLAHEFEIAVPADPELTAALDCLQR</sequence>
<dbReference type="InterPro" id="IPR001447">
    <property type="entry name" value="Arylamine_N-AcTrfase"/>
</dbReference>
<keyword evidence="4" id="KW-1185">Reference proteome</keyword>
<comment type="caution">
    <text evidence="3">The sequence shown here is derived from an EMBL/GenBank/DDBJ whole genome shotgun (WGS) entry which is preliminary data.</text>
</comment>
<dbReference type="Proteomes" id="UP001221686">
    <property type="component" value="Unassembled WGS sequence"/>
</dbReference>
<dbReference type="Gene3D" id="3.30.2140.10">
    <property type="entry name" value="Arylamine N-acetyltransferase"/>
    <property type="match status" value="1"/>
</dbReference>
<name>A0ABT5E5I7_9BACT</name>
<dbReference type="PANTHER" id="PTHR11786">
    <property type="entry name" value="N-HYDROXYARYLAMINE O-ACETYLTRANSFERASE"/>
    <property type="match status" value="1"/>
</dbReference>
<evidence type="ECO:0000313" key="4">
    <source>
        <dbReference type="Proteomes" id="UP001221686"/>
    </source>
</evidence>